<reference evidence="2 3" key="1">
    <citation type="submission" date="2020-08" db="EMBL/GenBank/DDBJ databases">
        <title>Genomic Encyclopedia of Type Strains, Phase IV (KMG-IV): sequencing the most valuable type-strain genomes for metagenomic binning, comparative biology and taxonomic classification.</title>
        <authorList>
            <person name="Goeker M."/>
        </authorList>
    </citation>
    <scope>NUCLEOTIDE SEQUENCE [LARGE SCALE GENOMIC DNA]</scope>
    <source>
        <strain evidence="2 3">DSM 27057</strain>
    </source>
</reference>
<dbReference type="InterPro" id="IPR032710">
    <property type="entry name" value="NTF2-like_dom_sf"/>
</dbReference>
<feature type="domain" description="SnoaL-like" evidence="1">
    <location>
        <begin position="2"/>
        <end position="112"/>
    </location>
</feature>
<sequence>MENYIAAFNRGDEAAYGRFYAPDVELRNGTGIILRGAEAIVAYYRKAREDFHRMMTLRAALAGDGAIAAALASVFTARRDGVELSGRTMRAGDTYSIESMALYQMQDGLFRRIEAVTLSRRHRPVGEPA</sequence>
<protein>
    <submittedName>
        <fullName evidence="2">Ketosteroid isomerase-like protein</fullName>
    </submittedName>
</protein>
<proteinExistence type="predicted"/>
<dbReference type="SUPFAM" id="SSF54427">
    <property type="entry name" value="NTF2-like"/>
    <property type="match status" value="1"/>
</dbReference>
<dbReference type="Gene3D" id="3.10.450.50">
    <property type="match status" value="1"/>
</dbReference>
<organism evidence="2 3">
    <name type="scientific">Novosphingobium sediminicola</name>
    <dbReference type="NCBI Taxonomy" id="563162"/>
    <lineage>
        <taxon>Bacteria</taxon>
        <taxon>Pseudomonadati</taxon>
        <taxon>Pseudomonadota</taxon>
        <taxon>Alphaproteobacteria</taxon>
        <taxon>Sphingomonadales</taxon>
        <taxon>Sphingomonadaceae</taxon>
        <taxon>Novosphingobium</taxon>
    </lineage>
</organism>
<dbReference type="Pfam" id="PF12680">
    <property type="entry name" value="SnoaL_2"/>
    <property type="match status" value="1"/>
</dbReference>
<name>A0A7W6G9U1_9SPHN</name>
<dbReference type="AlphaFoldDB" id="A0A7W6G9U1"/>
<accession>A0A7W6G9U1</accession>
<dbReference type="InterPro" id="IPR037401">
    <property type="entry name" value="SnoaL-like"/>
</dbReference>
<dbReference type="Proteomes" id="UP000548867">
    <property type="component" value="Unassembled WGS sequence"/>
</dbReference>
<gene>
    <name evidence="2" type="ORF">GGR38_004391</name>
</gene>
<dbReference type="GO" id="GO:0016853">
    <property type="term" value="F:isomerase activity"/>
    <property type="evidence" value="ECO:0007669"/>
    <property type="project" value="UniProtKB-KW"/>
</dbReference>
<keyword evidence="2" id="KW-0413">Isomerase</keyword>
<keyword evidence="3" id="KW-1185">Reference proteome</keyword>
<evidence type="ECO:0000259" key="1">
    <source>
        <dbReference type="Pfam" id="PF12680"/>
    </source>
</evidence>
<dbReference type="EMBL" id="JACIDX010000023">
    <property type="protein sequence ID" value="MBB3957417.1"/>
    <property type="molecule type" value="Genomic_DNA"/>
</dbReference>
<evidence type="ECO:0000313" key="3">
    <source>
        <dbReference type="Proteomes" id="UP000548867"/>
    </source>
</evidence>
<evidence type="ECO:0000313" key="2">
    <source>
        <dbReference type="EMBL" id="MBB3957417.1"/>
    </source>
</evidence>
<comment type="caution">
    <text evidence="2">The sequence shown here is derived from an EMBL/GenBank/DDBJ whole genome shotgun (WGS) entry which is preliminary data.</text>
</comment>